<comment type="caution">
    <text evidence="2">The sequence shown here is derived from an EMBL/GenBank/DDBJ whole genome shotgun (WGS) entry which is preliminary data.</text>
</comment>
<evidence type="ECO:0000313" key="2">
    <source>
        <dbReference type="EMBL" id="CAH2221370.1"/>
    </source>
</evidence>
<dbReference type="PANTHER" id="PTHR10773:SF19">
    <property type="match status" value="1"/>
</dbReference>
<feature type="domain" description="DUF7869" evidence="1">
    <location>
        <begin position="264"/>
        <end position="405"/>
    </location>
</feature>
<name>A0A8S4QXR7_9NEOP</name>
<dbReference type="PANTHER" id="PTHR10773">
    <property type="entry name" value="DNA-DIRECTED RNA POLYMERASES I, II, AND III SUBUNIT RPABC2"/>
    <property type="match status" value="1"/>
</dbReference>
<proteinExistence type="predicted"/>
<dbReference type="Pfam" id="PF25273">
    <property type="entry name" value="DUF7869"/>
    <property type="match status" value="1"/>
</dbReference>
<evidence type="ECO:0000259" key="1">
    <source>
        <dbReference type="Pfam" id="PF25273"/>
    </source>
</evidence>
<evidence type="ECO:0000313" key="3">
    <source>
        <dbReference type="Proteomes" id="UP000838756"/>
    </source>
</evidence>
<gene>
    <name evidence="2" type="primary">jg12058</name>
    <name evidence="2" type="ORF">PAEG_LOCUS6690</name>
</gene>
<dbReference type="InterPro" id="IPR057191">
    <property type="entry name" value="DUF7869"/>
</dbReference>
<accession>A0A8S4QXR7</accession>
<organism evidence="2 3">
    <name type="scientific">Pararge aegeria aegeria</name>
    <dbReference type="NCBI Taxonomy" id="348720"/>
    <lineage>
        <taxon>Eukaryota</taxon>
        <taxon>Metazoa</taxon>
        <taxon>Ecdysozoa</taxon>
        <taxon>Arthropoda</taxon>
        <taxon>Hexapoda</taxon>
        <taxon>Insecta</taxon>
        <taxon>Pterygota</taxon>
        <taxon>Neoptera</taxon>
        <taxon>Endopterygota</taxon>
        <taxon>Lepidoptera</taxon>
        <taxon>Glossata</taxon>
        <taxon>Ditrysia</taxon>
        <taxon>Papilionoidea</taxon>
        <taxon>Nymphalidae</taxon>
        <taxon>Satyrinae</taxon>
        <taxon>Satyrini</taxon>
        <taxon>Parargina</taxon>
        <taxon>Pararge</taxon>
    </lineage>
</organism>
<keyword evidence="3" id="KW-1185">Reference proteome</keyword>
<reference evidence="2" key="1">
    <citation type="submission" date="2022-03" db="EMBL/GenBank/DDBJ databases">
        <authorList>
            <person name="Lindestad O."/>
        </authorList>
    </citation>
    <scope>NUCLEOTIDE SEQUENCE</scope>
</reference>
<dbReference type="OrthoDB" id="6776127at2759"/>
<dbReference type="EMBL" id="CAKXAJ010020331">
    <property type="protein sequence ID" value="CAH2221370.1"/>
    <property type="molecule type" value="Genomic_DNA"/>
</dbReference>
<dbReference type="AlphaFoldDB" id="A0A8S4QXR7"/>
<dbReference type="Proteomes" id="UP000838756">
    <property type="component" value="Unassembled WGS sequence"/>
</dbReference>
<protein>
    <submittedName>
        <fullName evidence="2">Jg12058 protein</fullName>
    </submittedName>
</protein>
<sequence length="516" mass="60315">MSSLSKQRDFISKHMTEIKPKYQYKKIFNNRKAKHAFYLTASNEKKRVCKIFFKNTLGINDRPIRTVIAKLNLCGIVEPDLRGKHDNHGTKTSSELLDRVRKHIASIPRIESHYLRKQTTREFIEGGKTLTDLYRDYKKDCEIEGLDYVKLHIYRKVFKEDFNISFFVPKKDQCEDCVAYENANLEEKEKMNEEYTLHLKEKELSREEKKRDKELIDDNNIVACYDLQAILQVPKGDVSSFYYKSRLNCLNFTICELKADCTHCYFWTEVEGQKGANEIGSCVFKFLQKKSATASSDLNIIFYSDNCCGQQKNQFVFSMYLYAVANLPNIASITHKFLIKGHTQNEGDSVHSMIERQIKKKLRSGPIYVPDQYISAIRDAKKRGNKYNVVEMAHHEFYDIKKLQEFKLTKNTEGGAIKVGDIKVLKVEKSDSNHNVRVFYKTSYSDETFKEINLLKLRRIQPQLVPLYNNKLPLAENKKKDLKDLIKKNAILPYYVSTPFFKIISYQYATSQSKNY</sequence>